<reference evidence="2" key="1">
    <citation type="submission" date="2019-09" db="EMBL/GenBank/DDBJ databases">
        <title>Draft genome information of white flower Hibiscus syriacus.</title>
        <authorList>
            <person name="Kim Y.-M."/>
        </authorList>
    </citation>
    <scope>NUCLEOTIDE SEQUENCE [LARGE SCALE GENOMIC DNA]</scope>
    <source>
        <strain evidence="2">YM2019G1</strain>
    </source>
</reference>
<dbReference type="AlphaFoldDB" id="A0A6A2WS25"/>
<accession>A0A6A2WS25</accession>
<sequence length="906" mass="104491">MRVDKVPRLRYGRFFFRFPNGESVVDVYDRIAGFRETLKADIDIGQFQPPGKRSPNMNLIIVSNGPALRVFLMRCLLMHHSEEELREFGLTDEMLIDQECKKKMKKFIIIGHFKFGYISILTRNSCDVIFILLTGILIGTGGGYETPTVHPPPEVFKDGIAKWRLSLVEHILGAIPKFSALQQIIEDLWKNPYRVLLCRKWEPNMSKLNFDLSRIHIWVHLYNVPLELFSNKGLSYIASAIEIGATNAIPKYIDVILNNGQTTSTVVEVSWIAPCCKICNVFGHSTKGCKHIPCSSQASTLVWRKKEPASTSSLVLEAVSIQDNQVLNTVDHDLSLNNHCKDNEEGNQLGSDSHLHDNDLVDSDPFIITAIYDSNNGILRRQLWQDLRHLESNFSNLPWILGDDFNVIMHNYESSDYEHTGMITFSDMLEFQETTQDLQLQDHSYFGPTFSWSKKQSEKYLARKLDRVLINPLWLESFPHSYVEFMVPGPSDHCMAMVDLSKEVQVNRSKPFKFFNCWTLHPNFLEIVSQSWNMKTIGNPMKTLFIKLKRLKVSLKNLNKDYFSDISARVLQKREELELQQLLTLKGDDPLEKELELQREFNSLEEAESMFLKQKAKVHWLKEGDRCSHDPNVKACSHSLLKDLIQPISSLEDNEILANEVTNENIKEVIFNQGKCEIFTAGISLHTLNTIIISSGFKHGRLPVSYLGVPLITKKLTEKDCQALLDNIKNRLYQWQLILPQSIIKKIEQLCSIFFWKGSDTTVLVSSANNTKQIWEEIRPKDNKVPWHNLIWFPLHVPKHSIISWMAILDWLPTKERLQRFGLVTNDVCIFCSKENETRDHLFATCMETDSIWRSLLHLSGLNRPSSSWSNLLEWAAISWKGRSLISSILKLSWCAFNYTVWEKRN</sequence>
<dbReference type="Proteomes" id="UP000436088">
    <property type="component" value="Unassembled WGS sequence"/>
</dbReference>
<proteinExistence type="predicted"/>
<feature type="domain" description="Reverse transcriptase zinc-binding" evidence="1">
    <location>
        <begin position="771"/>
        <end position="853"/>
    </location>
</feature>
<organism evidence="2 3">
    <name type="scientific">Hibiscus syriacus</name>
    <name type="common">Rose of Sharon</name>
    <dbReference type="NCBI Taxonomy" id="106335"/>
    <lineage>
        <taxon>Eukaryota</taxon>
        <taxon>Viridiplantae</taxon>
        <taxon>Streptophyta</taxon>
        <taxon>Embryophyta</taxon>
        <taxon>Tracheophyta</taxon>
        <taxon>Spermatophyta</taxon>
        <taxon>Magnoliopsida</taxon>
        <taxon>eudicotyledons</taxon>
        <taxon>Gunneridae</taxon>
        <taxon>Pentapetalae</taxon>
        <taxon>rosids</taxon>
        <taxon>malvids</taxon>
        <taxon>Malvales</taxon>
        <taxon>Malvaceae</taxon>
        <taxon>Malvoideae</taxon>
        <taxon>Hibiscus</taxon>
    </lineage>
</organism>
<dbReference type="EMBL" id="VEPZ02001761">
    <property type="protein sequence ID" value="KAE8657310.1"/>
    <property type="molecule type" value="Genomic_DNA"/>
</dbReference>
<dbReference type="SUPFAM" id="SSF56219">
    <property type="entry name" value="DNase I-like"/>
    <property type="match status" value="1"/>
</dbReference>
<gene>
    <name evidence="2" type="ORF">F3Y22_tig00116996pilonHSYRG00434</name>
</gene>
<name>A0A6A2WS25_HIBSY</name>
<dbReference type="InterPro" id="IPR029033">
    <property type="entry name" value="His_PPase_superfam"/>
</dbReference>
<dbReference type="PANTHER" id="PTHR33710:SF71">
    <property type="entry name" value="ENDONUCLEASE_EXONUCLEASE_PHOSPHATASE DOMAIN-CONTAINING PROTEIN"/>
    <property type="match status" value="1"/>
</dbReference>
<dbReference type="Gene3D" id="3.40.50.1240">
    <property type="entry name" value="Phosphoglycerate mutase-like"/>
    <property type="match status" value="1"/>
</dbReference>
<evidence type="ECO:0000313" key="2">
    <source>
        <dbReference type="EMBL" id="KAE8657310.1"/>
    </source>
</evidence>
<evidence type="ECO:0000313" key="3">
    <source>
        <dbReference type="Proteomes" id="UP000436088"/>
    </source>
</evidence>
<protein>
    <submittedName>
        <fullName evidence="2">Broad-range acid phosphatase DET1-like</fullName>
    </submittedName>
</protein>
<evidence type="ECO:0000259" key="1">
    <source>
        <dbReference type="Pfam" id="PF13966"/>
    </source>
</evidence>
<dbReference type="InterPro" id="IPR026960">
    <property type="entry name" value="RVT-Znf"/>
</dbReference>
<dbReference type="SUPFAM" id="SSF53254">
    <property type="entry name" value="Phosphoglycerate mutase-like"/>
    <property type="match status" value="1"/>
</dbReference>
<dbReference type="InterPro" id="IPR036691">
    <property type="entry name" value="Endo/exonu/phosph_ase_sf"/>
</dbReference>
<dbReference type="PANTHER" id="PTHR33710">
    <property type="entry name" value="BNAC02G09200D PROTEIN"/>
    <property type="match status" value="1"/>
</dbReference>
<comment type="caution">
    <text evidence="2">The sequence shown here is derived from an EMBL/GenBank/DDBJ whole genome shotgun (WGS) entry which is preliminary data.</text>
</comment>
<dbReference type="Pfam" id="PF13966">
    <property type="entry name" value="zf-RVT"/>
    <property type="match status" value="1"/>
</dbReference>
<dbReference type="Gene3D" id="3.60.10.10">
    <property type="entry name" value="Endonuclease/exonuclease/phosphatase"/>
    <property type="match status" value="1"/>
</dbReference>
<keyword evidence="3" id="KW-1185">Reference proteome</keyword>